<proteinExistence type="predicted"/>
<dbReference type="SUPFAM" id="SSF46785">
    <property type="entry name" value="Winged helix' DNA-binding domain"/>
    <property type="match status" value="1"/>
</dbReference>
<evidence type="ECO:0000313" key="1">
    <source>
        <dbReference type="EMBL" id="MBD0417965.1"/>
    </source>
</evidence>
<dbReference type="InterPro" id="IPR036388">
    <property type="entry name" value="WH-like_DNA-bd_sf"/>
</dbReference>
<evidence type="ECO:0000313" key="2">
    <source>
        <dbReference type="Proteomes" id="UP000621210"/>
    </source>
</evidence>
<keyword evidence="2" id="KW-1185">Reference proteome</keyword>
<gene>
    <name evidence="1" type="ORF">H0H10_02050</name>
</gene>
<name>A0A926KXD4_9ACTN</name>
<comment type="caution">
    <text evidence="1">The sequence shown here is derived from an EMBL/GenBank/DDBJ whole genome shotgun (WGS) entry which is preliminary data.</text>
</comment>
<reference evidence="1" key="2">
    <citation type="submission" date="2020-09" db="EMBL/GenBank/DDBJ databases">
        <authorList>
            <person name="Luo X."/>
        </authorList>
    </citation>
    <scope>NUCLEOTIDE SEQUENCE</scope>
    <source>
        <strain evidence="1">TRM S81-3</strain>
    </source>
</reference>
<dbReference type="Gene3D" id="1.10.10.10">
    <property type="entry name" value="Winged helix-like DNA-binding domain superfamily/Winged helix DNA-binding domain"/>
    <property type="match status" value="1"/>
</dbReference>
<dbReference type="EMBL" id="JACVQF010000055">
    <property type="protein sequence ID" value="MBD0417965.1"/>
    <property type="molecule type" value="Genomic_DNA"/>
</dbReference>
<accession>A0A926KXD4</accession>
<sequence>MTTTAPTVGGRAIALAHYAGRAVLETVLSRHGATFQQSVALRVVALADGPVERDQVVEQVVGALKNDEADARRTIGELIADGLVAGDGSRLRITDAGRELYSRVTAETGEISARIYAGIPAADLEAAGRVLARVTERADAELAMLKG</sequence>
<dbReference type="GO" id="GO:0003677">
    <property type="term" value="F:DNA binding"/>
    <property type="evidence" value="ECO:0007669"/>
    <property type="project" value="UniProtKB-KW"/>
</dbReference>
<dbReference type="RefSeq" id="WP_188179046.1">
    <property type="nucleotide sequence ID" value="NZ_JACVQF010000055.1"/>
</dbReference>
<reference evidence="1" key="1">
    <citation type="submission" date="2020-09" db="EMBL/GenBank/DDBJ databases">
        <title>Streptomyces grisecoloratus sp. nov., isolated from cotton soil.</title>
        <authorList>
            <person name="Xing L."/>
        </authorList>
    </citation>
    <scope>NUCLEOTIDE SEQUENCE</scope>
    <source>
        <strain evidence="1">TRM S81-3</strain>
    </source>
</reference>
<organism evidence="1 2">
    <name type="scientific">Streptomyces griseicoloratus</name>
    <dbReference type="NCBI Taxonomy" id="2752516"/>
    <lineage>
        <taxon>Bacteria</taxon>
        <taxon>Bacillati</taxon>
        <taxon>Actinomycetota</taxon>
        <taxon>Actinomycetes</taxon>
        <taxon>Kitasatosporales</taxon>
        <taxon>Streptomycetaceae</taxon>
        <taxon>Streptomyces</taxon>
    </lineage>
</organism>
<dbReference type="InterPro" id="IPR036390">
    <property type="entry name" value="WH_DNA-bd_sf"/>
</dbReference>
<protein>
    <submittedName>
        <fullName evidence="1">Winged helix DNA-binding protein</fullName>
    </submittedName>
</protein>
<dbReference type="AlphaFoldDB" id="A0A926KXD4"/>
<keyword evidence="1" id="KW-0238">DNA-binding</keyword>
<dbReference type="Proteomes" id="UP000621210">
    <property type="component" value="Unassembled WGS sequence"/>
</dbReference>